<dbReference type="InterPro" id="IPR028082">
    <property type="entry name" value="Peripla_BP_I"/>
</dbReference>
<feature type="domain" description="Leucine-binding protein" evidence="3">
    <location>
        <begin position="57"/>
        <end position="394"/>
    </location>
</feature>
<evidence type="ECO:0000313" key="4">
    <source>
        <dbReference type="EMBL" id="RQG98948.1"/>
    </source>
</evidence>
<comment type="caution">
    <text evidence="4">The sequence shown here is derived from an EMBL/GenBank/DDBJ whole genome shotgun (WGS) entry which is preliminary data.</text>
</comment>
<dbReference type="Pfam" id="PF13458">
    <property type="entry name" value="Peripla_BP_6"/>
    <property type="match status" value="1"/>
</dbReference>
<dbReference type="PANTHER" id="PTHR47628">
    <property type="match status" value="1"/>
</dbReference>
<evidence type="ECO:0000259" key="3">
    <source>
        <dbReference type="Pfam" id="PF13458"/>
    </source>
</evidence>
<accession>A0A3N6M5U8</accession>
<dbReference type="PROSITE" id="PS51318">
    <property type="entry name" value="TAT"/>
    <property type="match status" value="1"/>
</dbReference>
<dbReference type="InterPro" id="IPR006311">
    <property type="entry name" value="TAT_signal"/>
</dbReference>
<protein>
    <submittedName>
        <fullName evidence="4">Urea ABC transporter substrate-binding protein</fullName>
    </submittedName>
</protein>
<proteinExistence type="predicted"/>
<evidence type="ECO:0000313" key="5">
    <source>
        <dbReference type="Proteomes" id="UP000281431"/>
    </source>
</evidence>
<evidence type="ECO:0000256" key="1">
    <source>
        <dbReference type="ARBA" id="ARBA00022729"/>
    </source>
</evidence>
<sequence>MGARKSTDRSGQTTPNAHGSGKNSRRRFLKAAGGLGSAAGLSALAGCIGSLGSDDETIRIGTLYDNSGELGFTGEGKDAVTEMFLEEQDYELLGREVELISYDPAGDNTQYQNLTRRIIQEDEVDMLFGALLSSNREAMRPIVNENKQLYSYNDWYEGGVCDQFTFINTTLSSQQRPMIEFMIDNFGPDYYAIVADYNYGTISNQYARFYAEEYGGQPVGEEFVPLGVDEFGSTINDIQQADPDWILSLTIGAPQASFFEQAEAAGLDVPYGSMSNIAGTYEHKTFEPPVMTDTYSCFSYFEEIPTERNQEFVEKFKSEYPDFDYVFLSIVDAYTALQLYWEAVELAGTVDQEEVAAAYESGDISVEAPSGTVAMDPETHHATQDMWLAHVDESHEVQFLDVDGNPTDEPISEQVGTSDWFASECQLASESTWDDPITEQYIPEEGDLTE</sequence>
<feature type="region of interest" description="Disordered" evidence="2">
    <location>
        <begin position="1"/>
        <end position="25"/>
    </location>
</feature>
<name>A0A3N6M5U8_NATCH</name>
<dbReference type="InterPro" id="IPR028081">
    <property type="entry name" value="Leu-bd"/>
</dbReference>
<evidence type="ECO:0000256" key="2">
    <source>
        <dbReference type="SAM" id="MobiDB-lite"/>
    </source>
</evidence>
<gene>
    <name evidence="4" type="ORF">EA472_15485</name>
</gene>
<dbReference type="Gene3D" id="3.40.50.2300">
    <property type="match status" value="2"/>
</dbReference>
<reference evidence="4 5" key="1">
    <citation type="submission" date="2018-10" db="EMBL/GenBank/DDBJ databases">
        <title>Natrarchaeobius chitinivorans gen. nov., sp. nov., and Natrarchaeobius haloalkaliphilus sp. nov., alkaliphilic, chitin-utilizing haloarchaea from hypersaline alkaline lakes.</title>
        <authorList>
            <person name="Sorokin D.Y."/>
            <person name="Elcheninov A.G."/>
            <person name="Kostrikina N.A."/>
            <person name="Bale N.J."/>
            <person name="Sinninghe Damste J.S."/>
            <person name="Khijniak T.V."/>
            <person name="Kublanov I.V."/>
            <person name="Toshchakov S.V."/>
        </authorList>
    </citation>
    <scope>NUCLEOTIDE SEQUENCE [LARGE SCALE GENOMIC DNA]</scope>
    <source>
        <strain evidence="4 5">AArcht7</strain>
    </source>
</reference>
<dbReference type="Proteomes" id="UP000281431">
    <property type="component" value="Unassembled WGS sequence"/>
</dbReference>
<keyword evidence="1" id="KW-0732">Signal</keyword>
<dbReference type="EMBL" id="REFZ01000011">
    <property type="protein sequence ID" value="RQG98948.1"/>
    <property type="molecule type" value="Genomic_DNA"/>
</dbReference>
<dbReference type="SUPFAM" id="SSF53822">
    <property type="entry name" value="Periplasmic binding protein-like I"/>
    <property type="match status" value="1"/>
</dbReference>
<dbReference type="OrthoDB" id="200499at2157"/>
<keyword evidence="5" id="KW-1185">Reference proteome</keyword>
<organism evidence="4 5">
    <name type="scientific">Natrarchaeobius chitinivorans</name>
    <dbReference type="NCBI Taxonomy" id="1679083"/>
    <lineage>
        <taxon>Archaea</taxon>
        <taxon>Methanobacteriati</taxon>
        <taxon>Methanobacteriota</taxon>
        <taxon>Stenosarchaea group</taxon>
        <taxon>Halobacteria</taxon>
        <taxon>Halobacteriales</taxon>
        <taxon>Natrialbaceae</taxon>
        <taxon>Natrarchaeobius</taxon>
    </lineage>
</organism>
<dbReference type="PANTHER" id="PTHR47628:SF1">
    <property type="entry name" value="ALIPHATIC AMIDASE EXPRESSION-REGULATING PROTEIN"/>
    <property type="match status" value="1"/>
</dbReference>
<dbReference type="AlphaFoldDB" id="A0A3N6M5U8"/>